<keyword evidence="4" id="KW-1185">Reference proteome</keyword>
<evidence type="ECO:0000259" key="1">
    <source>
        <dbReference type="Pfam" id="PF01814"/>
    </source>
</evidence>
<gene>
    <name evidence="3" type="ORF">SAMN04488112_11741</name>
</gene>
<name>A0A1G6PM49_9BACL</name>
<dbReference type="InterPro" id="IPR014710">
    <property type="entry name" value="RmlC-like_jellyroll"/>
</dbReference>
<dbReference type="RefSeq" id="WP_091571681.1">
    <property type="nucleotide sequence ID" value="NZ_FMZA01000017.1"/>
</dbReference>
<dbReference type="Proteomes" id="UP000199387">
    <property type="component" value="Unassembled WGS sequence"/>
</dbReference>
<evidence type="ECO:0000313" key="3">
    <source>
        <dbReference type="EMBL" id="SDC81139.1"/>
    </source>
</evidence>
<dbReference type="InterPro" id="IPR011051">
    <property type="entry name" value="RmlC_Cupin_sf"/>
</dbReference>
<protein>
    <submittedName>
        <fullName evidence="3">Cupin domain-containing protein</fullName>
    </submittedName>
</protein>
<proteinExistence type="predicted"/>
<reference evidence="3 4" key="1">
    <citation type="submission" date="2016-10" db="EMBL/GenBank/DDBJ databases">
        <authorList>
            <person name="de Groot N.N."/>
        </authorList>
    </citation>
    <scope>NUCLEOTIDE SEQUENCE [LARGE SCALE GENOMIC DNA]</scope>
    <source>
        <strain evidence="3 4">DSM 45514</strain>
    </source>
</reference>
<dbReference type="InterPro" id="IPR013096">
    <property type="entry name" value="Cupin_2"/>
</dbReference>
<dbReference type="Pfam" id="PF07883">
    <property type="entry name" value="Cupin_2"/>
    <property type="match status" value="1"/>
</dbReference>
<evidence type="ECO:0000259" key="2">
    <source>
        <dbReference type="Pfam" id="PF07883"/>
    </source>
</evidence>
<dbReference type="EMBL" id="FMZA01000017">
    <property type="protein sequence ID" value="SDC81139.1"/>
    <property type="molecule type" value="Genomic_DNA"/>
</dbReference>
<dbReference type="OrthoDB" id="9793254at2"/>
<evidence type="ECO:0000313" key="4">
    <source>
        <dbReference type="Proteomes" id="UP000199387"/>
    </source>
</evidence>
<organism evidence="3 4">
    <name type="scientific">Melghirimyces thermohalophilus</name>
    <dbReference type="NCBI Taxonomy" id="1236220"/>
    <lineage>
        <taxon>Bacteria</taxon>
        <taxon>Bacillati</taxon>
        <taxon>Bacillota</taxon>
        <taxon>Bacilli</taxon>
        <taxon>Bacillales</taxon>
        <taxon>Thermoactinomycetaceae</taxon>
        <taxon>Melghirimyces</taxon>
    </lineage>
</organism>
<dbReference type="Pfam" id="PF01814">
    <property type="entry name" value="Hemerythrin"/>
    <property type="match status" value="1"/>
</dbReference>
<dbReference type="Gene3D" id="2.60.120.10">
    <property type="entry name" value="Jelly Rolls"/>
    <property type="match status" value="1"/>
</dbReference>
<accession>A0A1G6PM49</accession>
<dbReference type="SUPFAM" id="SSF51182">
    <property type="entry name" value="RmlC-like cupins"/>
    <property type="match status" value="1"/>
</dbReference>
<sequence length="257" mass="29793">MKIQSCSELQEFDDARFVKKNLYKGNGNVVFLLHLLPGQEIPAHTHPGKEVFLLGLQGRGSLWIGGEHHTLGCQDFVYCGDEDALRIYNDGKEGWVLYVVLAAKKEPEVEQAKKPIKRHPSLFPLSHHHHHALVMSRQLKQQKEEPAVLREKLKKFWNEGGQRHFREEEEILLPTYSRYASVERPEITEMLMEHVRIRGQVEEILEGEEEPSGKLLYNLGTLLESHVRKEERIVFPMMENYIPEEELSRLGELLADD</sequence>
<feature type="domain" description="Cupin type-2" evidence="2">
    <location>
        <begin position="32"/>
        <end position="100"/>
    </location>
</feature>
<dbReference type="AlphaFoldDB" id="A0A1G6PM49"/>
<feature type="domain" description="Hemerythrin-like" evidence="1">
    <location>
        <begin position="126"/>
        <end position="237"/>
    </location>
</feature>
<dbReference type="STRING" id="1236220.SAMN04488112_11741"/>
<dbReference type="Gene3D" id="1.20.120.520">
    <property type="entry name" value="nmb1532 protein domain like"/>
    <property type="match status" value="1"/>
</dbReference>
<dbReference type="InterPro" id="IPR012312">
    <property type="entry name" value="Hemerythrin-like"/>
</dbReference>